<evidence type="ECO:0000259" key="6">
    <source>
        <dbReference type="PROSITE" id="PS00498"/>
    </source>
</evidence>
<dbReference type="InterPro" id="IPR008922">
    <property type="entry name" value="Di-copper_centre_dom_sf"/>
</dbReference>
<dbReference type="InterPro" id="IPR002227">
    <property type="entry name" value="Tyrosinase_Cu-bd"/>
</dbReference>
<reference evidence="7 8" key="1">
    <citation type="submission" date="2024-07" db="EMBL/GenBank/DDBJ databases">
        <title>Section-level genome sequencing and comparative genomics of Aspergillus sections Usti and Cavernicolus.</title>
        <authorList>
            <consortium name="Lawrence Berkeley National Laboratory"/>
            <person name="Nybo J.L."/>
            <person name="Vesth T.C."/>
            <person name="Theobald S."/>
            <person name="Frisvad J.C."/>
            <person name="Larsen T.O."/>
            <person name="Kjaerboelling I."/>
            <person name="Rothschild-Mancinelli K."/>
            <person name="Lyhne E.K."/>
            <person name="Kogle M.E."/>
            <person name="Barry K."/>
            <person name="Clum A."/>
            <person name="Na H."/>
            <person name="Ledsgaard L."/>
            <person name="Lin J."/>
            <person name="Lipzen A."/>
            <person name="Kuo A."/>
            <person name="Riley R."/>
            <person name="Mondo S."/>
            <person name="Labutti K."/>
            <person name="Haridas S."/>
            <person name="Pangalinan J."/>
            <person name="Salamov A.A."/>
            <person name="Simmons B.A."/>
            <person name="Magnuson J.K."/>
            <person name="Chen J."/>
            <person name="Drula E."/>
            <person name="Henrissat B."/>
            <person name="Wiebenga A."/>
            <person name="Lubbers R.J."/>
            <person name="Gomes A.C."/>
            <person name="Makela M.R."/>
            <person name="Stajich J."/>
            <person name="Grigoriev I.V."/>
            <person name="Mortensen U.H."/>
            <person name="De Vries R.P."/>
            <person name="Baker S.E."/>
            <person name="Andersen M.R."/>
        </authorList>
    </citation>
    <scope>NUCLEOTIDE SEQUENCE [LARGE SCALE GENOMIC DNA]</scope>
    <source>
        <strain evidence="7 8">CBS 209.92</strain>
    </source>
</reference>
<evidence type="ECO:0000313" key="8">
    <source>
        <dbReference type="Proteomes" id="UP001610563"/>
    </source>
</evidence>
<dbReference type="Gene3D" id="1.10.1280.10">
    <property type="entry name" value="Di-copper center containing domain from catechol oxidase"/>
    <property type="match status" value="1"/>
</dbReference>
<feature type="domain" description="Tyrosinase copper-binding" evidence="6">
    <location>
        <begin position="309"/>
        <end position="320"/>
    </location>
</feature>
<evidence type="ECO:0000256" key="2">
    <source>
        <dbReference type="ARBA" id="ARBA00023002"/>
    </source>
</evidence>
<keyword evidence="3" id="KW-0186">Copper</keyword>
<feature type="signal peptide" evidence="4">
    <location>
        <begin position="1"/>
        <end position="23"/>
    </location>
</feature>
<evidence type="ECO:0000313" key="7">
    <source>
        <dbReference type="EMBL" id="KAL2784991.1"/>
    </source>
</evidence>
<feature type="chain" id="PRO_5046224575" description="Tyrosinase copper-binding domain-containing protein" evidence="4">
    <location>
        <begin position="24"/>
        <end position="385"/>
    </location>
</feature>
<gene>
    <name evidence="7" type="ORF">BJX66DRAFT_347789</name>
</gene>
<dbReference type="Proteomes" id="UP001610563">
    <property type="component" value="Unassembled WGS sequence"/>
</dbReference>
<keyword evidence="2" id="KW-0560">Oxidoreductase</keyword>
<dbReference type="PROSITE" id="PS00498">
    <property type="entry name" value="TYROSINASE_2"/>
    <property type="match status" value="1"/>
</dbReference>
<protein>
    <recommendedName>
        <fullName evidence="5 6">Tyrosinase copper-binding domain-containing protein</fullName>
    </recommendedName>
</protein>
<dbReference type="SUPFAM" id="SSF48056">
    <property type="entry name" value="Di-copper centre-containing domain"/>
    <property type="match status" value="1"/>
</dbReference>
<sequence length="385" mass="43298">MLLFSSFVPAIVAFLLIIARIDANPAIMRRLVNEYQSTTRRGLPNQGACTRHNLAVRKEWSTLDILTRKSYINAVKCLARLPSTIDPLLAPGARSRFDDFTATHIINTLTIHGTGSFFAWHRHFLYLFEKALREECGYTGYQPYWEWSHWANQPTSANPLYDGSSTSLSGNGRYIPNRNGTFQLLPALNPTPDAFAFFTPPGTGGGYIYSGPLKNWQLHLGPVVDQYDNGQPVPRNPRPDGLGYNPRGMIRDFNNTILQRRASWPVVLGLLVNVTDIAPFQILFFSGPHAGGHTFISGIDNDLFTSPGDPLFWFHHAQVDRIWSIWQSRDLGTREFAIDGTQTLFNIPPSPNATLDDLMPFDFSPPITVREAMSPTKGLYCYIYD</sequence>
<feature type="domain" description="Tyrosinase copper-binding" evidence="5">
    <location>
        <begin position="112"/>
        <end position="129"/>
    </location>
</feature>
<keyword evidence="8" id="KW-1185">Reference proteome</keyword>
<evidence type="ECO:0000259" key="5">
    <source>
        <dbReference type="PROSITE" id="PS00497"/>
    </source>
</evidence>
<dbReference type="PROSITE" id="PS00497">
    <property type="entry name" value="TYROSINASE_1"/>
    <property type="match status" value="1"/>
</dbReference>
<evidence type="ECO:0000256" key="1">
    <source>
        <dbReference type="ARBA" id="ARBA00022723"/>
    </source>
</evidence>
<keyword evidence="1" id="KW-0479">Metal-binding</keyword>
<dbReference type="PRINTS" id="PR00092">
    <property type="entry name" value="TYROSINASE"/>
</dbReference>
<evidence type="ECO:0000256" key="3">
    <source>
        <dbReference type="ARBA" id="ARBA00023008"/>
    </source>
</evidence>
<name>A0ABR4FP14_9EURO</name>
<dbReference type="Pfam" id="PF00264">
    <property type="entry name" value="Tyrosinase"/>
    <property type="match status" value="1"/>
</dbReference>
<accession>A0ABR4FP14</accession>
<comment type="caution">
    <text evidence="7">The sequence shown here is derived from an EMBL/GenBank/DDBJ whole genome shotgun (WGS) entry which is preliminary data.</text>
</comment>
<keyword evidence="4" id="KW-0732">Signal</keyword>
<proteinExistence type="predicted"/>
<dbReference type="PANTHER" id="PTHR11474:SF125">
    <property type="entry name" value="N-ACETYL-6-HYDROXYTRYPTOPHAN OXIDASE IVOB-RELATED"/>
    <property type="match status" value="1"/>
</dbReference>
<organism evidence="7 8">
    <name type="scientific">Aspergillus keveii</name>
    <dbReference type="NCBI Taxonomy" id="714993"/>
    <lineage>
        <taxon>Eukaryota</taxon>
        <taxon>Fungi</taxon>
        <taxon>Dikarya</taxon>
        <taxon>Ascomycota</taxon>
        <taxon>Pezizomycotina</taxon>
        <taxon>Eurotiomycetes</taxon>
        <taxon>Eurotiomycetidae</taxon>
        <taxon>Eurotiales</taxon>
        <taxon>Aspergillaceae</taxon>
        <taxon>Aspergillus</taxon>
        <taxon>Aspergillus subgen. Nidulantes</taxon>
    </lineage>
</organism>
<dbReference type="PANTHER" id="PTHR11474">
    <property type="entry name" value="TYROSINASE FAMILY MEMBER"/>
    <property type="match status" value="1"/>
</dbReference>
<evidence type="ECO:0000256" key="4">
    <source>
        <dbReference type="SAM" id="SignalP"/>
    </source>
</evidence>
<dbReference type="InterPro" id="IPR050316">
    <property type="entry name" value="Tyrosinase/Hemocyanin"/>
</dbReference>
<dbReference type="EMBL" id="JBFTWV010000159">
    <property type="protein sequence ID" value="KAL2784991.1"/>
    <property type="molecule type" value="Genomic_DNA"/>
</dbReference>